<reference evidence="2" key="1">
    <citation type="submission" date="2017-03" db="EMBL/GenBank/DDBJ databases">
        <authorList>
            <person name="Rodrigo-Torres L."/>
            <person name="Arahal R.D."/>
            <person name="Lucena T."/>
        </authorList>
    </citation>
    <scope>NUCLEOTIDE SEQUENCE [LARGE SCALE GENOMIC DNA]</scope>
    <source>
        <strain evidence="2">CECT 8370</strain>
    </source>
</reference>
<dbReference type="RefSeq" id="WP_085828084.1">
    <property type="nucleotide sequence ID" value="NZ_FWFJ01000038.1"/>
</dbReference>
<dbReference type="InterPro" id="IPR047677">
    <property type="entry name" value="GDCCVxC"/>
</dbReference>
<evidence type="ECO:0000313" key="1">
    <source>
        <dbReference type="EMBL" id="SLN66875.1"/>
    </source>
</evidence>
<dbReference type="NCBIfam" id="NF041374">
    <property type="entry name" value="GDCCVxC"/>
    <property type="match status" value="1"/>
</dbReference>
<accession>A0A1X7A0A8</accession>
<evidence type="ECO:0000313" key="2">
    <source>
        <dbReference type="Proteomes" id="UP000194012"/>
    </source>
</evidence>
<sequence>MASAQDIKLISILTCPECGRASIETMPTDACQYFHDCKVCGAILRPLPGDCCVYCSFGDVACPPVQKGECCCG</sequence>
<name>A0A1X7A0A8_9RHOB</name>
<proteinExistence type="predicted"/>
<dbReference type="Proteomes" id="UP000194012">
    <property type="component" value="Unassembled WGS sequence"/>
</dbReference>
<dbReference type="OrthoDB" id="332228at2"/>
<keyword evidence="2" id="KW-1185">Reference proteome</keyword>
<dbReference type="AlphaFoldDB" id="A0A1X7A0A8"/>
<organism evidence="1 2">
    <name type="scientific">Roseovarius gaetbuli</name>
    <dbReference type="NCBI Taxonomy" id="1356575"/>
    <lineage>
        <taxon>Bacteria</taxon>
        <taxon>Pseudomonadati</taxon>
        <taxon>Pseudomonadota</taxon>
        <taxon>Alphaproteobacteria</taxon>
        <taxon>Rhodobacterales</taxon>
        <taxon>Roseobacteraceae</taxon>
        <taxon>Roseovarius</taxon>
    </lineage>
</organism>
<gene>
    <name evidence="1" type="ORF">ROG8370_03132</name>
</gene>
<protein>
    <submittedName>
        <fullName evidence="1">Uncharacterized protein</fullName>
    </submittedName>
</protein>
<dbReference type="EMBL" id="FWFJ01000038">
    <property type="protein sequence ID" value="SLN66875.1"/>
    <property type="molecule type" value="Genomic_DNA"/>
</dbReference>